<evidence type="ECO:0000313" key="2">
    <source>
        <dbReference type="Proteomes" id="UP001214553"/>
    </source>
</evidence>
<accession>A0ABY8C1A7</accession>
<keyword evidence="2" id="KW-1185">Reference proteome</keyword>
<organism evidence="1 2">
    <name type="scientific">Microbacterium horticulturae</name>
    <dbReference type="NCBI Taxonomy" id="3028316"/>
    <lineage>
        <taxon>Bacteria</taxon>
        <taxon>Bacillati</taxon>
        <taxon>Actinomycetota</taxon>
        <taxon>Actinomycetes</taxon>
        <taxon>Micrococcales</taxon>
        <taxon>Microbacteriaceae</taxon>
        <taxon>Microbacterium</taxon>
    </lineage>
</organism>
<name>A0ABY8C1A7_9MICO</name>
<dbReference type="RefSeq" id="WP_275277951.1">
    <property type="nucleotide sequence ID" value="NZ_CP119108.1"/>
</dbReference>
<reference evidence="1 2" key="1">
    <citation type="submission" date="2023-03" db="EMBL/GenBank/DDBJ databases">
        <title>Genome sequence of Microbacterium sp. KACC 23027.</title>
        <authorList>
            <person name="Kim S."/>
            <person name="Heo J."/>
            <person name="Kwon S.-W."/>
        </authorList>
    </citation>
    <scope>NUCLEOTIDE SEQUENCE [LARGE SCALE GENOMIC DNA]</scope>
    <source>
        <strain evidence="1 2">KACC 23027</strain>
    </source>
</reference>
<sequence length="166" mass="18578">MTDLPFTERSPTGTYYVITRSRSVYEVITDPDRAPRVTRYRVGENAMLLDGQPLTGVRGFSFDSVTGNGEVLWWKDNIEDRDDPGDGIYTGTRRRTSDVVLVVQVESEMTSIAPPGRPSEWPSDVVRRIRDEGAGAPVDRIRLAFSDLDLPLVEADFDRAAWGLDV</sequence>
<evidence type="ECO:0000313" key="1">
    <source>
        <dbReference type="EMBL" id="WEG08623.1"/>
    </source>
</evidence>
<dbReference type="Proteomes" id="UP001214553">
    <property type="component" value="Chromosome"/>
</dbReference>
<gene>
    <name evidence="1" type="ORF">PU630_15465</name>
</gene>
<protein>
    <submittedName>
        <fullName evidence="1">Uncharacterized protein</fullName>
    </submittedName>
</protein>
<proteinExistence type="predicted"/>
<dbReference type="EMBL" id="CP119108">
    <property type="protein sequence ID" value="WEG08623.1"/>
    <property type="molecule type" value="Genomic_DNA"/>
</dbReference>